<evidence type="ECO:0000256" key="8">
    <source>
        <dbReference type="ARBA" id="ARBA00023014"/>
    </source>
</evidence>
<evidence type="ECO:0000256" key="9">
    <source>
        <dbReference type="HAMAP-Rule" id="MF_00568"/>
    </source>
</evidence>
<dbReference type="InterPro" id="IPR003473">
    <property type="entry name" value="NadA"/>
</dbReference>
<evidence type="ECO:0000256" key="6">
    <source>
        <dbReference type="ARBA" id="ARBA00022723"/>
    </source>
</evidence>
<protein>
    <recommendedName>
        <fullName evidence="2 9">Quinolinate synthase</fullName>
        <ecNumber evidence="2 9">2.5.1.72</ecNumber>
    </recommendedName>
</protein>
<comment type="caution">
    <text evidence="10">The sequence shown here is derived from an EMBL/GenBank/DDBJ whole genome shotgun (WGS) entry which is preliminary data.</text>
</comment>
<dbReference type="NCBIfam" id="TIGR00550">
    <property type="entry name" value="nadA"/>
    <property type="match status" value="1"/>
</dbReference>
<comment type="cofactor">
    <cofactor evidence="9">
        <name>[4Fe-4S] cluster</name>
        <dbReference type="ChEBI" id="CHEBI:49883"/>
    </cofactor>
    <text evidence="9">Binds 1 [4Fe-4S] cluster per subunit.</text>
</comment>
<keyword evidence="11" id="KW-1185">Reference proteome</keyword>
<dbReference type="EMBL" id="LHQS01000001">
    <property type="protein sequence ID" value="RXE57352.1"/>
    <property type="molecule type" value="Genomic_DNA"/>
</dbReference>
<dbReference type="NCBIfam" id="NF006878">
    <property type="entry name" value="PRK09375.1-2"/>
    <property type="match status" value="1"/>
</dbReference>
<dbReference type="AlphaFoldDB" id="A0A498H337"/>
<evidence type="ECO:0000256" key="2">
    <source>
        <dbReference type="ARBA" id="ARBA00012669"/>
    </source>
</evidence>
<dbReference type="RefSeq" id="WP_128693146.1">
    <property type="nucleotide sequence ID" value="NZ_LHQS01000001.1"/>
</dbReference>
<name>A0A498H337_9EURY</name>
<dbReference type="GO" id="GO:0008987">
    <property type="term" value="F:quinolinate synthetase A activity"/>
    <property type="evidence" value="ECO:0007669"/>
    <property type="project" value="UniProtKB-UniRule"/>
</dbReference>
<dbReference type="NCBIfam" id="NF006879">
    <property type="entry name" value="PRK09375.1-4"/>
    <property type="match status" value="1"/>
</dbReference>
<dbReference type="InterPro" id="IPR023066">
    <property type="entry name" value="Quinolinate_synth_type2"/>
</dbReference>
<dbReference type="GO" id="GO:0005737">
    <property type="term" value="C:cytoplasm"/>
    <property type="evidence" value="ECO:0007669"/>
    <property type="project" value="UniProtKB-SubCell"/>
</dbReference>
<keyword evidence="8 9" id="KW-0411">Iron-sulfur</keyword>
<comment type="function">
    <text evidence="9">Catalyzes the condensation of iminoaspartate with dihydroxyacetone phosphate to form quinolinate.</text>
</comment>
<dbReference type="PANTHER" id="PTHR30573:SF0">
    <property type="entry name" value="QUINOLINATE SYNTHASE, CHLOROPLASTIC"/>
    <property type="match status" value="1"/>
</dbReference>
<feature type="binding site" evidence="9">
    <location>
        <begin position="204"/>
        <end position="206"/>
    </location>
    <ligand>
        <name>iminosuccinate</name>
        <dbReference type="ChEBI" id="CHEBI:77875"/>
    </ligand>
</feature>
<keyword evidence="7 9" id="KW-0408">Iron</keyword>
<evidence type="ECO:0000256" key="4">
    <source>
        <dbReference type="ARBA" id="ARBA00022642"/>
    </source>
</evidence>
<feature type="binding site" evidence="9">
    <location>
        <position position="221"/>
    </location>
    <ligand>
        <name>iminosuccinate</name>
        <dbReference type="ChEBI" id="CHEBI:77875"/>
    </ligand>
</feature>
<feature type="binding site" evidence="9">
    <location>
        <position position="31"/>
    </location>
    <ligand>
        <name>iminosuccinate</name>
        <dbReference type="ChEBI" id="CHEBI:77875"/>
    </ligand>
</feature>
<dbReference type="GO" id="GO:0034628">
    <property type="term" value="P:'de novo' NAD+ biosynthetic process from L-aspartate"/>
    <property type="evidence" value="ECO:0007669"/>
    <property type="project" value="TreeGrafter"/>
</dbReference>
<dbReference type="EC" id="2.5.1.72" evidence="2 9"/>
<comment type="subcellular location">
    <subcellularLocation>
        <location evidence="9">Cytoplasm</location>
    </subcellularLocation>
</comment>
<keyword evidence="3 9" id="KW-0004">4Fe-4S</keyword>
<feature type="binding site" evidence="9">
    <location>
        <position position="48"/>
    </location>
    <ligand>
        <name>iminosuccinate</name>
        <dbReference type="ChEBI" id="CHEBI:77875"/>
    </ligand>
</feature>
<keyword evidence="5 9" id="KW-0808">Transferase</keyword>
<reference evidence="10 11" key="1">
    <citation type="journal article" date="2015" name="Int. J. Syst. Evol. Microbiol.">
        <title>Methanoculleus taiwanensis sp. nov., a methanogen isolated from deep marine sediment at the deformation front area near Taiwan.</title>
        <authorList>
            <person name="Weng C.Y."/>
            <person name="Chen S.C."/>
            <person name="Lai M.C."/>
            <person name="Wu S.Y."/>
            <person name="Lin S."/>
            <person name="Yang T.F."/>
            <person name="Chen P.C."/>
        </authorList>
    </citation>
    <scope>NUCLEOTIDE SEQUENCE [LARGE SCALE GENOMIC DNA]</scope>
    <source>
        <strain evidence="10 11">CYW4</strain>
    </source>
</reference>
<dbReference type="UniPathway" id="UPA00253">
    <property type="reaction ID" value="UER00327"/>
</dbReference>
<comment type="similarity">
    <text evidence="9">Belongs to the quinolinate synthase family. Type 2 subfamily.</text>
</comment>
<feature type="binding site" evidence="9">
    <location>
        <position position="93"/>
    </location>
    <ligand>
        <name>[4Fe-4S] cluster</name>
        <dbReference type="ChEBI" id="CHEBI:49883"/>
    </ligand>
</feature>
<evidence type="ECO:0000256" key="3">
    <source>
        <dbReference type="ARBA" id="ARBA00022485"/>
    </source>
</evidence>
<proteinExistence type="inferred from homology"/>
<sequence length="310" mass="33755">MPVSDTPRERETVLRQIAALKGERNATVLAHNYQVPEVQDIADLVGDSLELARAAANLDSDVIVFCGVDFMAETAAILSPEKTVVLPAADACCPMARMITAGEVRVLRQRFPDAAAVAYVNTSAEVKAESDICCTSANAVAVVESLAAEQVIFLPDRNLARYVARFTAKEVLPWDGYCIVHERMTADEVAAARRAHPDAEVLVHPECRPGVIDLADHVFSTSGMVRHACTSTAREFVIGTEVGLLHQLEKQCPGKVFYPLSNRAICVNMKKTNLSAVLRALERLKPRVTVPEDVAARARTAIERMLALPR</sequence>
<organism evidence="10 11">
    <name type="scientific">Methanoculleus taiwanensis</name>
    <dbReference type="NCBI Taxonomy" id="1550565"/>
    <lineage>
        <taxon>Archaea</taxon>
        <taxon>Methanobacteriati</taxon>
        <taxon>Methanobacteriota</taxon>
        <taxon>Stenosarchaea group</taxon>
        <taxon>Methanomicrobia</taxon>
        <taxon>Methanomicrobiales</taxon>
        <taxon>Methanomicrobiaceae</taxon>
        <taxon>Methanoculleus</taxon>
    </lineage>
</organism>
<dbReference type="HAMAP" id="MF_00568">
    <property type="entry name" value="NadA_type2"/>
    <property type="match status" value="1"/>
</dbReference>
<keyword evidence="4 9" id="KW-0662">Pyridine nucleotide biosynthesis</keyword>
<dbReference type="PANTHER" id="PTHR30573">
    <property type="entry name" value="QUINOLINATE SYNTHETASE A"/>
    <property type="match status" value="1"/>
</dbReference>
<keyword evidence="6 9" id="KW-0479">Metal-binding</keyword>
<gene>
    <name evidence="9" type="primary">nadA</name>
    <name evidence="10" type="ORF">ABH15_04475</name>
</gene>
<comment type="pathway">
    <text evidence="1 9">Cofactor biosynthesis; NAD(+) biosynthesis; quinolinate from iminoaspartate: step 1/1.</text>
</comment>
<keyword evidence="9" id="KW-0963">Cytoplasm</keyword>
<feature type="binding site" evidence="9">
    <location>
        <position position="266"/>
    </location>
    <ligand>
        <name>[4Fe-4S] cluster</name>
        <dbReference type="ChEBI" id="CHEBI:49883"/>
    </ligand>
</feature>
<evidence type="ECO:0000256" key="5">
    <source>
        <dbReference type="ARBA" id="ARBA00022679"/>
    </source>
</evidence>
<feature type="binding site" evidence="9">
    <location>
        <position position="178"/>
    </location>
    <ligand>
        <name>[4Fe-4S] cluster</name>
        <dbReference type="ChEBI" id="CHEBI:49883"/>
    </ligand>
</feature>
<evidence type="ECO:0000256" key="1">
    <source>
        <dbReference type="ARBA" id="ARBA00005065"/>
    </source>
</evidence>
<dbReference type="GO" id="GO:0046872">
    <property type="term" value="F:metal ion binding"/>
    <property type="evidence" value="ECO:0007669"/>
    <property type="project" value="UniProtKB-KW"/>
</dbReference>
<dbReference type="Gene3D" id="3.40.50.10800">
    <property type="entry name" value="NadA-like"/>
    <property type="match status" value="3"/>
</dbReference>
<dbReference type="Proteomes" id="UP000290932">
    <property type="component" value="Unassembled WGS sequence"/>
</dbReference>
<dbReference type="OrthoDB" id="5931at2157"/>
<comment type="catalytic activity">
    <reaction evidence="9">
        <text>iminosuccinate + dihydroxyacetone phosphate = quinolinate + phosphate + 2 H2O + H(+)</text>
        <dbReference type="Rhea" id="RHEA:25888"/>
        <dbReference type="ChEBI" id="CHEBI:15377"/>
        <dbReference type="ChEBI" id="CHEBI:15378"/>
        <dbReference type="ChEBI" id="CHEBI:29959"/>
        <dbReference type="ChEBI" id="CHEBI:43474"/>
        <dbReference type="ChEBI" id="CHEBI:57642"/>
        <dbReference type="ChEBI" id="CHEBI:77875"/>
        <dbReference type="EC" id="2.5.1.72"/>
    </reaction>
</comment>
<accession>A0A498H337</accession>
<dbReference type="FunFam" id="3.40.50.10800:FF:000001">
    <property type="entry name" value="Quinolinate synthase A"/>
    <property type="match status" value="1"/>
</dbReference>
<evidence type="ECO:0000313" key="11">
    <source>
        <dbReference type="Proteomes" id="UP000290932"/>
    </source>
</evidence>
<feature type="binding site" evidence="9">
    <location>
        <begin position="119"/>
        <end position="121"/>
    </location>
    <ligand>
        <name>iminosuccinate</name>
        <dbReference type="ChEBI" id="CHEBI:77875"/>
    </ligand>
</feature>
<dbReference type="SUPFAM" id="SSF142754">
    <property type="entry name" value="NadA-like"/>
    <property type="match status" value="1"/>
</dbReference>
<feature type="binding site" evidence="9">
    <location>
        <position position="136"/>
    </location>
    <ligand>
        <name>iminosuccinate</name>
        <dbReference type="ChEBI" id="CHEBI:77875"/>
    </ligand>
</feature>
<dbReference type="GO" id="GO:0051539">
    <property type="term" value="F:4 iron, 4 sulfur cluster binding"/>
    <property type="evidence" value="ECO:0007669"/>
    <property type="project" value="UniProtKB-KW"/>
</dbReference>
<evidence type="ECO:0000256" key="7">
    <source>
        <dbReference type="ARBA" id="ARBA00023004"/>
    </source>
</evidence>
<dbReference type="Pfam" id="PF02445">
    <property type="entry name" value="NadA"/>
    <property type="match status" value="1"/>
</dbReference>
<evidence type="ECO:0000313" key="10">
    <source>
        <dbReference type="EMBL" id="RXE57352.1"/>
    </source>
</evidence>
<dbReference type="InterPro" id="IPR036094">
    <property type="entry name" value="NadA_sf"/>
</dbReference>